<keyword evidence="1" id="KW-0732">Signal</keyword>
<dbReference type="EMBL" id="NIDE01000009">
    <property type="protein sequence ID" value="OWK39822.1"/>
    <property type="molecule type" value="Genomic_DNA"/>
</dbReference>
<dbReference type="OrthoDB" id="870892at2"/>
<reference evidence="4" key="1">
    <citation type="submission" date="2017-06" db="EMBL/GenBank/DDBJ databases">
        <title>Genome analysis of Fimbriiglobus ruber SP5, the first member of the order Planctomycetales with confirmed chitinolytic capability.</title>
        <authorList>
            <person name="Ravin N.V."/>
            <person name="Rakitin A.L."/>
            <person name="Ivanova A.A."/>
            <person name="Beletsky A.V."/>
            <person name="Kulichevskaya I.S."/>
            <person name="Mardanov A.V."/>
            <person name="Dedysh S.N."/>
        </authorList>
    </citation>
    <scope>NUCLEOTIDE SEQUENCE [LARGE SCALE GENOMIC DNA]</scope>
    <source>
        <strain evidence="4">SP5</strain>
    </source>
</reference>
<dbReference type="Gene3D" id="3.30.1340.30">
    <property type="match status" value="3"/>
</dbReference>
<protein>
    <submittedName>
        <fullName evidence="3">Osmotically inducible protein Y</fullName>
    </submittedName>
</protein>
<feature type="domain" description="BON" evidence="2">
    <location>
        <begin position="78"/>
        <end position="145"/>
    </location>
</feature>
<dbReference type="Proteomes" id="UP000214646">
    <property type="component" value="Unassembled WGS sequence"/>
</dbReference>
<sequence length="217" mass="22836">MKTDTQLQKDVMDEIKWEPSTTAAQIGVTANDGVVTLTGVVATYAEKWAVEKAAQRVDGVKGLAEEITIKPYGVHVKSDTEIAAAAVSALDWHVWVPSGIQATVAQGWVTLKGTVDWDYQRTAAYNAVRFMPGVKGVSDDITLKPTAQPAGVKSAIEKAFVRSAELDATTVKVAANGGAVTLSGSVRSWGEKDQAGSAAWNAPGVNSVTNDLAVSYT</sequence>
<feature type="domain" description="BON" evidence="2">
    <location>
        <begin position="148"/>
        <end position="216"/>
    </location>
</feature>
<proteinExistence type="predicted"/>
<evidence type="ECO:0000256" key="1">
    <source>
        <dbReference type="ARBA" id="ARBA00022729"/>
    </source>
</evidence>
<feature type="domain" description="BON" evidence="2">
    <location>
        <begin position="3"/>
        <end position="71"/>
    </location>
</feature>
<gene>
    <name evidence="3" type="ORF">FRUB_05712</name>
</gene>
<dbReference type="InterPro" id="IPR051686">
    <property type="entry name" value="Lipoprotein_DolP"/>
</dbReference>
<keyword evidence="4" id="KW-1185">Reference proteome</keyword>
<evidence type="ECO:0000313" key="4">
    <source>
        <dbReference type="Proteomes" id="UP000214646"/>
    </source>
</evidence>
<dbReference type="PANTHER" id="PTHR34606:SF4">
    <property type="entry name" value="OUTER MEMBRANE LIPOPROTEIN DOLP"/>
    <property type="match status" value="1"/>
</dbReference>
<dbReference type="PANTHER" id="PTHR34606">
    <property type="entry name" value="BON DOMAIN-CONTAINING PROTEIN"/>
    <property type="match status" value="1"/>
</dbReference>
<accession>A0A225DED7</accession>
<dbReference type="SMART" id="SM00749">
    <property type="entry name" value="BON"/>
    <property type="match status" value="2"/>
</dbReference>
<dbReference type="InterPro" id="IPR014004">
    <property type="entry name" value="Transpt-assoc_nodulatn_dom_bac"/>
</dbReference>
<comment type="caution">
    <text evidence="3">The sequence shown here is derived from an EMBL/GenBank/DDBJ whole genome shotgun (WGS) entry which is preliminary data.</text>
</comment>
<dbReference type="Pfam" id="PF04972">
    <property type="entry name" value="BON"/>
    <property type="match status" value="3"/>
</dbReference>
<evidence type="ECO:0000313" key="3">
    <source>
        <dbReference type="EMBL" id="OWK39822.1"/>
    </source>
</evidence>
<organism evidence="3 4">
    <name type="scientific">Fimbriiglobus ruber</name>
    <dbReference type="NCBI Taxonomy" id="1908690"/>
    <lineage>
        <taxon>Bacteria</taxon>
        <taxon>Pseudomonadati</taxon>
        <taxon>Planctomycetota</taxon>
        <taxon>Planctomycetia</taxon>
        <taxon>Gemmatales</taxon>
        <taxon>Gemmataceae</taxon>
        <taxon>Fimbriiglobus</taxon>
    </lineage>
</organism>
<dbReference type="RefSeq" id="WP_088256670.1">
    <property type="nucleotide sequence ID" value="NZ_NIDE01000009.1"/>
</dbReference>
<evidence type="ECO:0000259" key="2">
    <source>
        <dbReference type="PROSITE" id="PS50914"/>
    </source>
</evidence>
<name>A0A225DED7_9BACT</name>
<dbReference type="PROSITE" id="PS50914">
    <property type="entry name" value="BON"/>
    <property type="match status" value="3"/>
</dbReference>
<dbReference type="InterPro" id="IPR007055">
    <property type="entry name" value="BON_dom"/>
</dbReference>
<dbReference type="AlphaFoldDB" id="A0A225DED7"/>